<sequence>MTTMRTAPAPALPPSAFAGSYLLAGVAALALVSAVGGFFAVPEFSYLKGRQAQDNGAAALAGVGLLGFAVLAVGFGVLCLLLAFLIARSSTGARVLAGIACGVSICFNIGLLAVGAFQSVPWYGELSRILAVGMLLLSAGSLVLLALPSSRGHFRAVRDAQLLRQP</sequence>
<name>A0ABS3W1W6_MICEH</name>
<evidence type="ECO:0000256" key="1">
    <source>
        <dbReference type="SAM" id="Phobius"/>
    </source>
</evidence>
<feature type="transmembrane region" description="Helical" evidence="1">
    <location>
        <begin position="21"/>
        <end position="41"/>
    </location>
</feature>
<organism evidence="2 3">
    <name type="scientific">Micromonospora echinofusca</name>
    <dbReference type="NCBI Taxonomy" id="47858"/>
    <lineage>
        <taxon>Bacteria</taxon>
        <taxon>Bacillati</taxon>
        <taxon>Actinomycetota</taxon>
        <taxon>Actinomycetes</taxon>
        <taxon>Micromonosporales</taxon>
        <taxon>Micromonosporaceae</taxon>
        <taxon>Micromonospora</taxon>
    </lineage>
</organism>
<comment type="caution">
    <text evidence="2">The sequence shown here is derived from an EMBL/GenBank/DDBJ whole genome shotgun (WGS) entry which is preliminary data.</text>
</comment>
<feature type="transmembrane region" description="Helical" evidence="1">
    <location>
        <begin position="129"/>
        <end position="148"/>
    </location>
</feature>
<protein>
    <recommendedName>
        <fullName evidence="4">DUF4345 domain-containing protein</fullName>
    </recommendedName>
</protein>
<evidence type="ECO:0000313" key="2">
    <source>
        <dbReference type="EMBL" id="MBO4210604.1"/>
    </source>
</evidence>
<evidence type="ECO:0000313" key="3">
    <source>
        <dbReference type="Proteomes" id="UP000823521"/>
    </source>
</evidence>
<keyword evidence="3" id="KW-1185">Reference proteome</keyword>
<evidence type="ECO:0008006" key="4">
    <source>
        <dbReference type="Google" id="ProtNLM"/>
    </source>
</evidence>
<dbReference type="Proteomes" id="UP000823521">
    <property type="component" value="Unassembled WGS sequence"/>
</dbReference>
<keyword evidence="1" id="KW-1133">Transmembrane helix</keyword>
<keyword evidence="1" id="KW-0472">Membrane</keyword>
<dbReference type="EMBL" id="WVUH01000530">
    <property type="protein sequence ID" value="MBO4210604.1"/>
    <property type="molecule type" value="Genomic_DNA"/>
</dbReference>
<feature type="non-terminal residue" evidence="2">
    <location>
        <position position="166"/>
    </location>
</feature>
<reference evidence="2 3" key="1">
    <citation type="submission" date="2019-12" db="EMBL/GenBank/DDBJ databases">
        <title>Whole genome sequencing of endophytic Actinobacterium Micromonospora sp. MPMI6T.</title>
        <authorList>
            <person name="Evv R."/>
            <person name="Podile A.R."/>
        </authorList>
    </citation>
    <scope>NUCLEOTIDE SEQUENCE [LARGE SCALE GENOMIC DNA]</scope>
    <source>
        <strain evidence="2 3">MPMI6</strain>
    </source>
</reference>
<keyword evidence="1" id="KW-0812">Transmembrane</keyword>
<feature type="transmembrane region" description="Helical" evidence="1">
    <location>
        <begin position="95"/>
        <end position="117"/>
    </location>
</feature>
<proteinExistence type="predicted"/>
<gene>
    <name evidence="2" type="ORF">GSF22_32120</name>
</gene>
<accession>A0ABS3W1W6</accession>
<feature type="transmembrane region" description="Helical" evidence="1">
    <location>
        <begin position="61"/>
        <end position="86"/>
    </location>
</feature>